<sequence length="701" mass="79713">MNLANVEKLLSEQKIYAIKAIVNLENPKEALILEVPGFSKPSVFTLAQSGEAIISILCKEIPYVISDLLCIILKRVFYKGYLIMQINNELCLLQPTCHSMETDFKSLARGLSQRKRLQLERLFFLQVGGRVNKPRRGGIWCPAKEVYRTYLRRLIDRKLCPELSYHSTIFLKEHLDIIQETSAGRLSNKEELSRIMVLLPISRKGPNSTQQCYFTSASDKCSSPKTIIAKKNQLSKTTGSGQSLLESGQNWMEILCDNPQRGIFDDVGQDGNLSNSSPKRNGFCNTTTETHKVRHSRFSVRIFQDCAGHFWARPIVSEAKIRELQADNPIQLPQACFLGNGPEDCRKYLSRLFVSVAERGSMLLEITQPINGGLSGALPKNVEDIIYAYSNGSTLWNPEIEMEMFFGEISLDDDVQEAAAISLTPLSLFSPYQYSPLVFTGSFIVYLGAKWIVRNSVIIYVVSALIGVFLSFIVFAYSLQNLIPKSFAAIPIRLGGWPLSLYVYYKVYQNIGAIFRSYPVYLTTYIGICSLISTAICYRWGPPSDPRTLNLMKWALQLLSCVAIYTSIEQKPLAVTIITLLLTWNFWIQAYKMIRSSFLTTKKWLRKFLYGPEPRKLLTEQEYREEGSIYTNLELDQLRNYCRNSPPTKNWKLVSRLHNPQRMASFITGDSDHVSRTEVSMHSNISYTDDEDSDGYLTDDE</sequence>
<keyword evidence="4" id="KW-0732">Signal</keyword>
<dbReference type="Pfam" id="PF10225">
    <property type="entry name" value="NEMP"/>
    <property type="match status" value="1"/>
</dbReference>
<feature type="transmembrane region" description="Helical" evidence="9">
    <location>
        <begin position="458"/>
        <end position="479"/>
    </location>
</feature>
<evidence type="ECO:0000256" key="8">
    <source>
        <dbReference type="SAM" id="MobiDB-lite"/>
    </source>
</evidence>
<keyword evidence="5 9" id="KW-1133">Transmembrane helix</keyword>
<evidence type="ECO:0000313" key="10">
    <source>
        <dbReference type="EMBL" id="KAI1717180.1"/>
    </source>
</evidence>
<evidence type="ECO:0000256" key="4">
    <source>
        <dbReference type="ARBA" id="ARBA00022729"/>
    </source>
</evidence>
<feature type="transmembrane region" description="Helical" evidence="9">
    <location>
        <begin position="434"/>
        <end position="452"/>
    </location>
</feature>
<evidence type="ECO:0000256" key="7">
    <source>
        <dbReference type="ARBA" id="ARBA00023242"/>
    </source>
</evidence>
<evidence type="ECO:0000256" key="9">
    <source>
        <dbReference type="SAM" id="Phobius"/>
    </source>
</evidence>
<evidence type="ECO:0000256" key="6">
    <source>
        <dbReference type="ARBA" id="ARBA00023136"/>
    </source>
</evidence>
<keyword evidence="3 9" id="KW-0812">Transmembrane</keyword>
<feature type="region of interest" description="Disordered" evidence="8">
    <location>
        <begin position="682"/>
        <end position="701"/>
    </location>
</feature>
<gene>
    <name evidence="10" type="ORF">DdX_06913</name>
</gene>
<dbReference type="PANTHER" id="PTHR13598:SF1">
    <property type="entry name" value="AT07567P-RELATED"/>
    <property type="match status" value="1"/>
</dbReference>
<dbReference type="GO" id="GO:0005637">
    <property type="term" value="C:nuclear inner membrane"/>
    <property type="evidence" value="ECO:0007669"/>
    <property type="project" value="UniProtKB-SubCell"/>
</dbReference>
<evidence type="ECO:0000256" key="2">
    <source>
        <dbReference type="ARBA" id="ARBA00005748"/>
    </source>
</evidence>
<dbReference type="InterPro" id="IPR019358">
    <property type="entry name" value="NEMP_fam"/>
</dbReference>
<dbReference type="AlphaFoldDB" id="A0AAD4R8E1"/>
<keyword evidence="7" id="KW-0539">Nucleus</keyword>
<evidence type="ECO:0000256" key="3">
    <source>
        <dbReference type="ARBA" id="ARBA00022692"/>
    </source>
</evidence>
<comment type="caution">
    <text evidence="10">The sequence shown here is derived from an EMBL/GenBank/DDBJ whole genome shotgun (WGS) entry which is preliminary data.</text>
</comment>
<comment type="subcellular location">
    <subcellularLocation>
        <location evidence="1">Nucleus inner membrane</location>
        <topology evidence="1">Multi-pass membrane protein</topology>
        <orientation evidence="1">Nucleoplasmic side</orientation>
    </subcellularLocation>
</comment>
<evidence type="ECO:0000313" key="11">
    <source>
        <dbReference type="Proteomes" id="UP001201812"/>
    </source>
</evidence>
<evidence type="ECO:0000256" key="1">
    <source>
        <dbReference type="ARBA" id="ARBA00004575"/>
    </source>
</evidence>
<feature type="compositionally biased region" description="Acidic residues" evidence="8">
    <location>
        <begin position="688"/>
        <end position="701"/>
    </location>
</feature>
<feature type="transmembrane region" description="Helical" evidence="9">
    <location>
        <begin position="486"/>
        <end position="505"/>
    </location>
</feature>
<accession>A0AAD4R8E1</accession>
<organism evidence="10 11">
    <name type="scientific">Ditylenchus destructor</name>
    <dbReference type="NCBI Taxonomy" id="166010"/>
    <lineage>
        <taxon>Eukaryota</taxon>
        <taxon>Metazoa</taxon>
        <taxon>Ecdysozoa</taxon>
        <taxon>Nematoda</taxon>
        <taxon>Chromadorea</taxon>
        <taxon>Rhabditida</taxon>
        <taxon>Tylenchina</taxon>
        <taxon>Tylenchomorpha</taxon>
        <taxon>Sphaerularioidea</taxon>
        <taxon>Anguinidae</taxon>
        <taxon>Anguininae</taxon>
        <taxon>Ditylenchus</taxon>
    </lineage>
</organism>
<feature type="transmembrane region" description="Helical" evidence="9">
    <location>
        <begin position="517"/>
        <end position="538"/>
    </location>
</feature>
<protein>
    <submittedName>
        <fullName evidence="10">NEMP family domain-containing protein</fullName>
    </submittedName>
</protein>
<evidence type="ECO:0000256" key="5">
    <source>
        <dbReference type="ARBA" id="ARBA00022989"/>
    </source>
</evidence>
<dbReference type="Proteomes" id="UP001201812">
    <property type="component" value="Unassembled WGS sequence"/>
</dbReference>
<dbReference type="PANTHER" id="PTHR13598">
    <property type="entry name" value="AT07567P-RELATED"/>
    <property type="match status" value="1"/>
</dbReference>
<comment type="similarity">
    <text evidence="2">Belongs to the NEMP family.</text>
</comment>
<name>A0AAD4R8E1_9BILA</name>
<keyword evidence="6 9" id="KW-0472">Membrane</keyword>
<proteinExistence type="inferred from homology"/>
<reference evidence="10" key="1">
    <citation type="submission" date="2022-01" db="EMBL/GenBank/DDBJ databases">
        <title>Genome Sequence Resource for Two Populations of Ditylenchus destructor, the Migratory Endoparasitic Phytonematode.</title>
        <authorList>
            <person name="Zhang H."/>
            <person name="Lin R."/>
            <person name="Xie B."/>
        </authorList>
    </citation>
    <scope>NUCLEOTIDE SEQUENCE</scope>
    <source>
        <strain evidence="10">BazhouSP</strain>
    </source>
</reference>
<keyword evidence="11" id="KW-1185">Reference proteome</keyword>
<dbReference type="EMBL" id="JAKKPZ010000009">
    <property type="protein sequence ID" value="KAI1717180.1"/>
    <property type="molecule type" value="Genomic_DNA"/>
</dbReference>